<feature type="transmembrane region" description="Helical" evidence="7">
    <location>
        <begin position="16"/>
        <end position="33"/>
    </location>
</feature>
<evidence type="ECO:0000256" key="7">
    <source>
        <dbReference type="SAM" id="Phobius"/>
    </source>
</evidence>
<evidence type="ECO:0000256" key="6">
    <source>
        <dbReference type="ARBA" id="ARBA00023136"/>
    </source>
</evidence>
<feature type="transmembrane region" description="Helical" evidence="7">
    <location>
        <begin position="128"/>
        <end position="147"/>
    </location>
</feature>
<dbReference type="EMBL" id="CACRSL010000003">
    <property type="protein sequence ID" value="VYS74621.1"/>
    <property type="molecule type" value="Genomic_DNA"/>
</dbReference>
<gene>
    <name evidence="9" type="ORF">AULFYP135_00151</name>
</gene>
<evidence type="ECO:0000256" key="5">
    <source>
        <dbReference type="ARBA" id="ARBA00022989"/>
    </source>
</evidence>
<dbReference type="GO" id="GO:0005886">
    <property type="term" value="C:plasma membrane"/>
    <property type="evidence" value="ECO:0007669"/>
    <property type="project" value="UniProtKB-SubCell"/>
</dbReference>
<keyword evidence="4 7" id="KW-0812">Transmembrane</keyword>
<dbReference type="PRINTS" id="PR01837">
    <property type="entry name" value="MGTCSAPBPROT"/>
</dbReference>
<dbReference type="PANTHER" id="PTHR33778">
    <property type="entry name" value="PROTEIN MGTC"/>
    <property type="match status" value="1"/>
</dbReference>
<name>A0A6N2R3B6_9FIRM</name>
<evidence type="ECO:0000256" key="3">
    <source>
        <dbReference type="ARBA" id="ARBA00022475"/>
    </source>
</evidence>
<evidence type="ECO:0000256" key="2">
    <source>
        <dbReference type="ARBA" id="ARBA00009298"/>
    </source>
</evidence>
<keyword evidence="6 7" id="KW-0472">Membrane</keyword>
<accession>A0A6N2R3B6</accession>
<organism evidence="9">
    <name type="scientific">uncultured Anaerotruncus sp</name>
    <dbReference type="NCBI Taxonomy" id="905011"/>
    <lineage>
        <taxon>Bacteria</taxon>
        <taxon>Bacillati</taxon>
        <taxon>Bacillota</taxon>
        <taxon>Clostridia</taxon>
        <taxon>Eubacteriales</taxon>
        <taxon>Oscillospiraceae</taxon>
        <taxon>Anaerotruncus</taxon>
        <taxon>environmental samples</taxon>
    </lineage>
</organism>
<proteinExistence type="inferred from homology"/>
<evidence type="ECO:0000259" key="8">
    <source>
        <dbReference type="Pfam" id="PF02308"/>
    </source>
</evidence>
<evidence type="ECO:0000256" key="1">
    <source>
        <dbReference type="ARBA" id="ARBA00004651"/>
    </source>
</evidence>
<feature type="domain" description="MgtC/SapB/SrpB/YhiD N-terminal" evidence="8">
    <location>
        <begin position="22"/>
        <end position="148"/>
    </location>
</feature>
<keyword evidence="5 7" id="KW-1133">Transmembrane helix</keyword>
<reference evidence="9" key="1">
    <citation type="submission" date="2019-11" db="EMBL/GenBank/DDBJ databases">
        <authorList>
            <person name="Feng L."/>
        </authorList>
    </citation>
    <scope>NUCLEOTIDE SEQUENCE</scope>
    <source>
        <strain evidence="9">AundefinedLFYP135</strain>
    </source>
</reference>
<evidence type="ECO:0000313" key="9">
    <source>
        <dbReference type="EMBL" id="VYS74621.1"/>
    </source>
</evidence>
<dbReference type="InterPro" id="IPR003416">
    <property type="entry name" value="MgtC/SapB/SrpB/YhiD_fam"/>
</dbReference>
<keyword evidence="3" id="KW-1003">Cell membrane</keyword>
<evidence type="ECO:0000256" key="4">
    <source>
        <dbReference type="ARBA" id="ARBA00022692"/>
    </source>
</evidence>
<protein>
    <submittedName>
        <fullName evidence="9">Putative Mg(2+) transport ATPase</fullName>
    </submittedName>
</protein>
<comment type="similarity">
    <text evidence="2">Belongs to the MgtC/SapB family.</text>
</comment>
<dbReference type="InterPro" id="IPR049177">
    <property type="entry name" value="MgtC_SapB_SrpB_YhiD_N"/>
</dbReference>
<feature type="transmembrane region" description="Helical" evidence="7">
    <location>
        <begin position="79"/>
        <end position="98"/>
    </location>
</feature>
<comment type="subcellular location">
    <subcellularLocation>
        <location evidence="1">Cell membrane</location>
        <topology evidence="1">Multi-pass membrane protein</topology>
    </subcellularLocation>
</comment>
<dbReference type="AlphaFoldDB" id="A0A6N2R3B6"/>
<dbReference type="PANTHER" id="PTHR33778:SF1">
    <property type="entry name" value="MAGNESIUM TRANSPORTER YHID-RELATED"/>
    <property type="match status" value="1"/>
</dbReference>
<feature type="transmembrane region" description="Helical" evidence="7">
    <location>
        <begin position="45"/>
        <end position="67"/>
    </location>
</feature>
<dbReference type="Pfam" id="PF02308">
    <property type="entry name" value="MgtC"/>
    <property type="match status" value="1"/>
</dbReference>
<sequence length="236" mass="25430">MDSVQLTAYLAELNPVSIFLRLLLATLCGGLIGMERGKKRRAAGFRTHILVCLGSSVTMITNQYLFTVVSNGAGDPGRLGAQVISGIGFLGAGTIIVTGQQQIKGLTTAAGLWASACMGLAIGAGFYLAAVIAFGFIFVVVTMLGSLDDYFYSRSRTISLYIELKNTFYFKDLISYLKESHRKIDSIDVEKGQDPGHGHDILGIFLILRLPKGRNESGVLAEIRTLPGVSFAEELE</sequence>